<evidence type="ECO:0000313" key="6">
    <source>
        <dbReference type="Proteomes" id="UP001301958"/>
    </source>
</evidence>
<dbReference type="EMBL" id="MU865323">
    <property type="protein sequence ID" value="KAK4228126.1"/>
    <property type="molecule type" value="Genomic_DNA"/>
</dbReference>
<dbReference type="Gene3D" id="2.40.40.10">
    <property type="entry name" value="RlpA-like domain"/>
    <property type="match status" value="1"/>
</dbReference>
<accession>A0AAN7BR16</accession>
<feature type="region of interest" description="Disordered" evidence="2">
    <location>
        <begin position="61"/>
        <end position="101"/>
    </location>
</feature>
<evidence type="ECO:0000313" key="5">
    <source>
        <dbReference type="EMBL" id="KAK4228126.1"/>
    </source>
</evidence>
<dbReference type="SUPFAM" id="SSF50685">
    <property type="entry name" value="Barwin-like endoglucanases"/>
    <property type="match status" value="1"/>
</dbReference>
<evidence type="ECO:0000256" key="3">
    <source>
        <dbReference type="SAM" id="Phobius"/>
    </source>
</evidence>
<reference evidence="5" key="2">
    <citation type="submission" date="2023-05" db="EMBL/GenBank/DDBJ databases">
        <authorList>
            <consortium name="Lawrence Berkeley National Laboratory"/>
            <person name="Steindorff A."/>
            <person name="Hensen N."/>
            <person name="Bonometti L."/>
            <person name="Westerberg I."/>
            <person name="Brannstrom I.O."/>
            <person name="Guillou S."/>
            <person name="Cros-Aarteil S."/>
            <person name="Calhoun S."/>
            <person name="Haridas S."/>
            <person name="Kuo A."/>
            <person name="Mondo S."/>
            <person name="Pangilinan J."/>
            <person name="Riley R."/>
            <person name="Labutti K."/>
            <person name="Andreopoulos B."/>
            <person name="Lipzen A."/>
            <person name="Chen C."/>
            <person name="Yanf M."/>
            <person name="Daum C."/>
            <person name="Ng V."/>
            <person name="Clum A."/>
            <person name="Ohm R."/>
            <person name="Martin F."/>
            <person name="Silar P."/>
            <person name="Natvig D."/>
            <person name="Lalanne C."/>
            <person name="Gautier V."/>
            <person name="Ament-Velasquez S.L."/>
            <person name="Kruys A."/>
            <person name="Hutchinson M.I."/>
            <person name="Powell A.J."/>
            <person name="Barry K."/>
            <person name="Miller A.N."/>
            <person name="Grigoriev I.V."/>
            <person name="Debuchy R."/>
            <person name="Gladieux P."/>
            <person name="Thoren M.H."/>
            <person name="Johannesson H."/>
        </authorList>
    </citation>
    <scope>NUCLEOTIDE SEQUENCE</scope>
    <source>
        <strain evidence="5">CBS 990.96</strain>
    </source>
</reference>
<dbReference type="Proteomes" id="UP001301958">
    <property type="component" value="Unassembled WGS sequence"/>
</dbReference>
<gene>
    <name evidence="5" type="ORF">QBC38DRAFT_168918</name>
</gene>
<reference evidence="5" key="1">
    <citation type="journal article" date="2023" name="Mol. Phylogenet. Evol.">
        <title>Genome-scale phylogeny and comparative genomics of the fungal order Sordariales.</title>
        <authorList>
            <person name="Hensen N."/>
            <person name="Bonometti L."/>
            <person name="Westerberg I."/>
            <person name="Brannstrom I.O."/>
            <person name="Guillou S."/>
            <person name="Cros-Aarteil S."/>
            <person name="Calhoun S."/>
            <person name="Haridas S."/>
            <person name="Kuo A."/>
            <person name="Mondo S."/>
            <person name="Pangilinan J."/>
            <person name="Riley R."/>
            <person name="LaButti K."/>
            <person name="Andreopoulos B."/>
            <person name="Lipzen A."/>
            <person name="Chen C."/>
            <person name="Yan M."/>
            <person name="Daum C."/>
            <person name="Ng V."/>
            <person name="Clum A."/>
            <person name="Steindorff A."/>
            <person name="Ohm R.A."/>
            <person name="Martin F."/>
            <person name="Silar P."/>
            <person name="Natvig D.O."/>
            <person name="Lalanne C."/>
            <person name="Gautier V."/>
            <person name="Ament-Velasquez S.L."/>
            <person name="Kruys A."/>
            <person name="Hutchinson M.I."/>
            <person name="Powell A.J."/>
            <person name="Barry K."/>
            <person name="Miller A.N."/>
            <person name="Grigoriev I.V."/>
            <person name="Debuchy R."/>
            <person name="Gladieux P."/>
            <person name="Hiltunen Thoren M."/>
            <person name="Johannesson H."/>
        </authorList>
    </citation>
    <scope>NUCLEOTIDE SEQUENCE</scope>
    <source>
        <strain evidence="5">CBS 990.96</strain>
    </source>
</reference>
<protein>
    <recommendedName>
        <fullName evidence="4">RlpA-like protein double-psi beta-barrel domain-containing protein</fullName>
    </recommendedName>
</protein>
<proteinExistence type="predicted"/>
<dbReference type="AlphaFoldDB" id="A0AAN7BR16"/>
<dbReference type="InterPro" id="IPR009009">
    <property type="entry name" value="RlpA-like_DPBB"/>
</dbReference>
<keyword evidence="3" id="KW-1133">Transmembrane helix</keyword>
<keyword evidence="3" id="KW-0812">Transmembrane</keyword>
<dbReference type="Pfam" id="PF03330">
    <property type="entry name" value="DPBB_1"/>
    <property type="match status" value="1"/>
</dbReference>
<dbReference type="PANTHER" id="PTHR31836">
    <property type="match status" value="1"/>
</dbReference>
<keyword evidence="3" id="KW-0472">Membrane</keyword>
<dbReference type="InterPro" id="IPR051477">
    <property type="entry name" value="Expansin_CellWall"/>
</dbReference>
<evidence type="ECO:0000259" key="4">
    <source>
        <dbReference type="Pfam" id="PF03330"/>
    </source>
</evidence>
<evidence type="ECO:0000256" key="2">
    <source>
        <dbReference type="SAM" id="MobiDB-lite"/>
    </source>
</evidence>
<sequence>MASPTITTTPTRRPTAEMERIRHVPDWEIPLNYPPKKKESFWSRYIKPSDSKKPIIPLFTRRRTSISGGGGGGPPLTTKETNITLPPPSPSSPTTTSSRPRTFKTRFNTLFPPQKRYCFNHLSRKLFLSLLIFLILAMLALALGLGLGLGLHHGHSSLPLPWNKNGYSLQQNAEFTYFSPSVGLSACGQIHADNELICAVGYELFDGAAKDKKVGEGNPNANPLCGMRIKVKRDDGKEVEVQVVDRCTGCGVKDLDLSKGAFEEIADEKDGRIKGSWEWVQ</sequence>
<feature type="domain" description="RlpA-like protein double-psi beta-barrel" evidence="4">
    <location>
        <begin position="222"/>
        <end position="274"/>
    </location>
</feature>
<dbReference type="InterPro" id="IPR036908">
    <property type="entry name" value="RlpA-like_sf"/>
</dbReference>
<comment type="caution">
    <text evidence="5">The sequence shown here is derived from an EMBL/GenBank/DDBJ whole genome shotgun (WGS) entry which is preliminary data.</text>
</comment>
<evidence type="ECO:0000256" key="1">
    <source>
        <dbReference type="ARBA" id="ARBA00022729"/>
    </source>
</evidence>
<dbReference type="PANTHER" id="PTHR31836:SF28">
    <property type="entry name" value="SRCR DOMAIN-CONTAINING PROTEIN-RELATED"/>
    <property type="match status" value="1"/>
</dbReference>
<feature type="transmembrane region" description="Helical" evidence="3">
    <location>
        <begin position="126"/>
        <end position="151"/>
    </location>
</feature>
<keyword evidence="1" id="KW-0732">Signal</keyword>
<organism evidence="5 6">
    <name type="scientific">Podospora fimiseda</name>
    <dbReference type="NCBI Taxonomy" id="252190"/>
    <lineage>
        <taxon>Eukaryota</taxon>
        <taxon>Fungi</taxon>
        <taxon>Dikarya</taxon>
        <taxon>Ascomycota</taxon>
        <taxon>Pezizomycotina</taxon>
        <taxon>Sordariomycetes</taxon>
        <taxon>Sordariomycetidae</taxon>
        <taxon>Sordariales</taxon>
        <taxon>Podosporaceae</taxon>
        <taxon>Podospora</taxon>
    </lineage>
</organism>
<name>A0AAN7BR16_9PEZI</name>
<dbReference type="CDD" id="cd22191">
    <property type="entry name" value="DPBB_RlpA_EXP_N-like"/>
    <property type="match status" value="1"/>
</dbReference>
<keyword evidence="6" id="KW-1185">Reference proteome</keyword>